<accession>A0A9P6HKB6</accession>
<evidence type="ECO:0000313" key="2">
    <source>
        <dbReference type="Proteomes" id="UP000736335"/>
    </source>
</evidence>
<dbReference type="EMBL" id="WIUZ02000003">
    <property type="protein sequence ID" value="KAF9789197.1"/>
    <property type="molecule type" value="Genomic_DNA"/>
</dbReference>
<protein>
    <submittedName>
        <fullName evidence="1">Uncharacterized protein</fullName>
    </submittedName>
</protein>
<sequence>MSPSFPPEIFDLVIDVLQDEPTTLKACCLVSKSWVPRTRRRLFALVLFASDGATNSLGSWMKAFPDPSDSPAHYARNLTITGFAAVEAATTYAHAWVRPFSMIVGLVVTMRWDNSGVALNRLHGLSPTLKSLSVGFDSLPLPEVIDFACSFPFLEDLFFHATRNRHICDPHDIPSTSPKFTGSLVLSGECDAITRRLLELPGGLHFSKITMRCVDVGRVMGLISRCSHTLESLSLVCFSGDKLNTPAPLDLSKLAKLKYVGFQWNRWDIQWITASLQTTKSKCLRRIAITINPSRSFFTQVGETIYREWQDLDRLPVELWTSRSIVPKLRFHKEYEGDTLEELVPQLYSRGAVEKPKPE</sequence>
<dbReference type="Proteomes" id="UP000736335">
    <property type="component" value="Unassembled WGS sequence"/>
</dbReference>
<evidence type="ECO:0000313" key="1">
    <source>
        <dbReference type="EMBL" id="KAF9789197.1"/>
    </source>
</evidence>
<organism evidence="1 2">
    <name type="scientific">Thelephora terrestris</name>
    <dbReference type="NCBI Taxonomy" id="56493"/>
    <lineage>
        <taxon>Eukaryota</taxon>
        <taxon>Fungi</taxon>
        <taxon>Dikarya</taxon>
        <taxon>Basidiomycota</taxon>
        <taxon>Agaricomycotina</taxon>
        <taxon>Agaricomycetes</taxon>
        <taxon>Thelephorales</taxon>
        <taxon>Thelephoraceae</taxon>
        <taxon>Thelephora</taxon>
    </lineage>
</organism>
<dbReference type="OrthoDB" id="2788229at2759"/>
<reference evidence="1" key="2">
    <citation type="submission" date="2020-11" db="EMBL/GenBank/DDBJ databases">
        <authorList>
            <consortium name="DOE Joint Genome Institute"/>
            <person name="Kuo A."/>
            <person name="Miyauchi S."/>
            <person name="Kiss E."/>
            <person name="Drula E."/>
            <person name="Kohler A."/>
            <person name="Sanchez-Garcia M."/>
            <person name="Andreopoulos B."/>
            <person name="Barry K.W."/>
            <person name="Bonito G."/>
            <person name="Buee M."/>
            <person name="Carver A."/>
            <person name="Chen C."/>
            <person name="Cichocki N."/>
            <person name="Clum A."/>
            <person name="Culley D."/>
            <person name="Crous P.W."/>
            <person name="Fauchery L."/>
            <person name="Girlanda M."/>
            <person name="Hayes R."/>
            <person name="Keri Z."/>
            <person name="Labutti K."/>
            <person name="Lipzen A."/>
            <person name="Lombard V."/>
            <person name="Magnuson J."/>
            <person name="Maillard F."/>
            <person name="Morin E."/>
            <person name="Murat C."/>
            <person name="Nolan M."/>
            <person name="Ohm R."/>
            <person name="Pangilinan J."/>
            <person name="Pereira M."/>
            <person name="Perotto S."/>
            <person name="Peter M."/>
            <person name="Riley R."/>
            <person name="Sitrit Y."/>
            <person name="Stielow B."/>
            <person name="Szollosi G."/>
            <person name="Zifcakova L."/>
            <person name="Stursova M."/>
            <person name="Spatafora J.W."/>
            <person name="Tedersoo L."/>
            <person name="Vaario L.-M."/>
            <person name="Yamada A."/>
            <person name="Yan M."/>
            <person name="Wang P."/>
            <person name="Xu J."/>
            <person name="Bruns T."/>
            <person name="Baldrian P."/>
            <person name="Vilgalys R."/>
            <person name="Henrissat B."/>
            <person name="Grigoriev I.V."/>
            <person name="Hibbett D."/>
            <person name="Nagy L.G."/>
            <person name="Martin F.M."/>
        </authorList>
    </citation>
    <scope>NUCLEOTIDE SEQUENCE</scope>
    <source>
        <strain evidence="1">UH-Tt-Lm1</strain>
    </source>
</reference>
<keyword evidence="2" id="KW-1185">Reference proteome</keyword>
<reference evidence="1" key="1">
    <citation type="journal article" date="2020" name="Nat. Commun.">
        <title>Large-scale genome sequencing of mycorrhizal fungi provides insights into the early evolution of symbiotic traits.</title>
        <authorList>
            <person name="Miyauchi S."/>
            <person name="Kiss E."/>
            <person name="Kuo A."/>
            <person name="Drula E."/>
            <person name="Kohler A."/>
            <person name="Sanchez-Garcia M."/>
            <person name="Morin E."/>
            <person name="Andreopoulos B."/>
            <person name="Barry K.W."/>
            <person name="Bonito G."/>
            <person name="Buee M."/>
            <person name="Carver A."/>
            <person name="Chen C."/>
            <person name="Cichocki N."/>
            <person name="Clum A."/>
            <person name="Culley D."/>
            <person name="Crous P.W."/>
            <person name="Fauchery L."/>
            <person name="Girlanda M."/>
            <person name="Hayes R.D."/>
            <person name="Keri Z."/>
            <person name="LaButti K."/>
            <person name="Lipzen A."/>
            <person name="Lombard V."/>
            <person name="Magnuson J."/>
            <person name="Maillard F."/>
            <person name="Murat C."/>
            <person name="Nolan M."/>
            <person name="Ohm R.A."/>
            <person name="Pangilinan J."/>
            <person name="Pereira M.F."/>
            <person name="Perotto S."/>
            <person name="Peter M."/>
            <person name="Pfister S."/>
            <person name="Riley R."/>
            <person name="Sitrit Y."/>
            <person name="Stielow J.B."/>
            <person name="Szollosi G."/>
            <person name="Zifcakova L."/>
            <person name="Stursova M."/>
            <person name="Spatafora J.W."/>
            <person name="Tedersoo L."/>
            <person name="Vaario L.M."/>
            <person name="Yamada A."/>
            <person name="Yan M."/>
            <person name="Wang P."/>
            <person name="Xu J."/>
            <person name="Bruns T."/>
            <person name="Baldrian P."/>
            <person name="Vilgalys R."/>
            <person name="Dunand C."/>
            <person name="Henrissat B."/>
            <person name="Grigoriev I.V."/>
            <person name="Hibbett D."/>
            <person name="Nagy L.G."/>
            <person name="Martin F.M."/>
        </authorList>
    </citation>
    <scope>NUCLEOTIDE SEQUENCE</scope>
    <source>
        <strain evidence="1">UH-Tt-Lm1</strain>
    </source>
</reference>
<comment type="caution">
    <text evidence="1">The sequence shown here is derived from an EMBL/GenBank/DDBJ whole genome shotgun (WGS) entry which is preliminary data.</text>
</comment>
<proteinExistence type="predicted"/>
<name>A0A9P6HKB6_9AGAM</name>
<dbReference type="AlphaFoldDB" id="A0A9P6HKB6"/>
<gene>
    <name evidence="1" type="ORF">BJ322DRAFT_1105063</name>
</gene>